<feature type="non-terminal residue" evidence="2">
    <location>
        <position position="1"/>
    </location>
</feature>
<organism evidence="2">
    <name type="scientific">uncultured Blastococcus sp</name>
    <dbReference type="NCBI Taxonomy" id="217144"/>
    <lineage>
        <taxon>Bacteria</taxon>
        <taxon>Bacillati</taxon>
        <taxon>Actinomycetota</taxon>
        <taxon>Actinomycetes</taxon>
        <taxon>Geodermatophilales</taxon>
        <taxon>Geodermatophilaceae</taxon>
        <taxon>Blastococcus</taxon>
        <taxon>environmental samples</taxon>
    </lineage>
</organism>
<accession>A0A6J4HNP9</accession>
<gene>
    <name evidence="2" type="ORF">AVDCRST_MAG57-1040</name>
</gene>
<dbReference type="AlphaFoldDB" id="A0A6J4HNP9"/>
<proteinExistence type="predicted"/>
<evidence type="ECO:0000313" key="2">
    <source>
        <dbReference type="EMBL" id="CAA9228587.1"/>
    </source>
</evidence>
<feature type="region of interest" description="Disordered" evidence="1">
    <location>
        <begin position="1"/>
        <end position="69"/>
    </location>
</feature>
<feature type="compositionally biased region" description="Basic and acidic residues" evidence="1">
    <location>
        <begin position="60"/>
        <end position="69"/>
    </location>
</feature>
<feature type="non-terminal residue" evidence="2">
    <location>
        <position position="69"/>
    </location>
</feature>
<name>A0A6J4HNP9_9ACTN</name>
<sequence length="69" mass="7275">VAADRRGREHRGHRHDAARVRPDDETPGRAPAAHAGGLDAGGGGRARRSGGPAQGGQRSGPERRWHGRL</sequence>
<feature type="compositionally biased region" description="Basic and acidic residues" evidence="1">
    <location>
        <begin position="15"/>
        <end position="27"/>
    </location>
</feature>
<reference evidence="2" key="1">
    <citation type="submission" date="2020-02" db="EMBL/GenBank/DDBJ databases">
        <authorList>
            <person name="Meier V. D."/>
        </authorList>
    </citation>
    <scope>NUCLEOTIDE SEQUENCE</scope>
    <source>
        <strain evidence="2">AVDCRST_MAG57</strain>
    </source>
</reference>
<dbReference type="EMBL" id="CADCTI010000087">
    <property type="protein sequence ID" value="CAA9228587.1"/>
    <property type="molecule type" value="Genomic_DNA"/>
</dbReference>
<protein>
    <submittedName>
        <fullName evidence="2">Two-component transcriptional response regulator, LuxR family</fullName>
    </submittedName>
</protein>
<evidence type="ECO:0000256" key="1">
    <source>
        <dbReference type="SAM" id="MobiDB-lite"/>
    </source>
</evidence>